<dbReference type="AlphaFoldDB" id="A0A5M8QAB0"/>
<reference evidence="2 4" key="3">
    <citation type="submission" date="2024-08" db="EMBL/GenBank/DDBJ databases">
        <authorList>
            <person name="Wei W."/>
        </authorList>
    </citation>
    <scope>NUCLEOTIDE SEQUENCE [LARGE SCALE GENOMIC DNA]</scope>
    <source>
        <strain evidence="2 4">XU2</strain>
    </source>
</reference>
<organism evidence="1 3">
    <name type="scientific">Rufibacter glacialis</name>
    <dbReference type="NCBI Taxonomy" id="1259555"/>
    <lineage>
        <taxon>Bacteria</taxon>
        <taxon>Pseudomonadati</taxon>
        <taxon>Bacteroidota</taxon>
        <taxon>Cytophagia</taxon>
        <taxon>Cytophagales</taxon>
        <taxon>Hymenobacteraceae</taxon>
        <taxon>Rufibacter</taxon>
    </lineage>
</organism>
<comment type="caution">
    <text evidence="1">The sequence shown here is derived from an EMBL/GenBank/DDBJ whole genome shotgun (WGS) entry which is preliminary data.</text>
</comment>
<evidence type="ECO:0000313" key="4">
    <source>
        <dbReference type="Proteomes" id="UP001570846"/>
    </source>
</evidence>
<evidence type="ECO:0000313" key="2">
    <source>
        <dbReference type="EMBL" id="MFA1771638.1"/>
    </source>
</evidence>
<dbReference type="RefSeq" id="WP_149099903.1">
    <property type="nucleotide sequence ID" value="NZ_BMMG01000006.1"/>
</dbReference>
<gene>
    <name evidence="2" type="ORF">ACD591_10070</name>
    <name evidence="1" type="ORF">FOE74_17405</name>
</gene>
<evidence type="ECO:0000313" key="1">
    <source>
        <dbReference type="EMBL" id="KAA6431884.1"/>
    </source>
</evidence>
<dbReference type="Proteomes" id="UP000323866">
    <property type="component" value="Unassembled WGS sequence"/>
</dbReference>
<accession>A0A5M8QAB0</accession>
<name>A0A5M8QAB0_9BACT</name>
<protein>
    <recommendedName>
        <fullName evidence="5">GIY-YIG nuclease family protein</fullName>
    </recommendedName>
</protein>
<dbReference type="EMBL" id="JBGOGF010000005">
    <property type="protein sequence ID" value="MFA1771638.1"/>
    <property type="molecule type" value="Genomic_DNA"/>
</dbReference>
<dbReference type="OrthoDB" id="9914145at2"/>
<sequence>MKLKILIPSPSEYFKTKEEHGENHIRVNNENIARMNGLHLSDTYRRLSLIQKAVGHYYVVAVLDERGQCFRVGHTESPFDYWTNLLSNDTVTQPIADVVVLERGLERKAAHRRRRELDGEKLQVTRRLRIARLLAYE</sequence>
<keyword evidence="4" id="KW-1185">Reference proteome</keyword>
<proteinExistence type="predicted"/>
<reference evidence="1 3" key="1">
    <citation type="submission" date="2019-07" db="EMBL/GenBank/DDBJ databases">
        <authorList>
            <person name="Qu J.-H."/>
        </authorList>
    </citation>
    <scope>NUCLEOTIDE SEQUENCE [LARGE SCALE GENOMIC DNA]</scope>
    <source>
        <strain evidence="1 3">MDT1-10-3</strain>
    </source>
</reference>
<dbReference type="EMBL" id="VKKZ01000023">
    <property type="protein sequence ID" value="KAA6431884.1"/>
    <property type="molecule type" value="Genomic_DNA"/>
</dbReference>
<dbReference type="Proteomes" id="UP001570846">
    <property type="component" value="Unassembled WGS sequence"/>
</dbReference>
<evidence type="ECO:0008006" key="5">
    <source>
        <dbReference type="Google" id="ProtNLM"/>
    </source>
</evidence>
<reference evidence="1 3" key="2">
    <citation type="submission" date="2019-09" db="EMBL/GenBank/DDBJ databases">
        <title>A bacterium isolated from glacier soil.</title>
        <authorList>
            <person name="Liu Q."/>
        </authorList>
    </citation>
    <scope>NUCLEOTIDE SEQUENCE [LARGE SCALE GENOMIC DNA]</scope>
    <source>
        <strain evidence="1 3">MDT1-10-3</strain>
    </source>
</reference>
<evidence type="ECO:0000313" key="3">
    <source>
        <dbReference type="Proteomes" id="UP000323866"/>
    </source>
</evidence>